<evidence type="ECO:0000256" key="1">
    <source>
        <dbReference type="SAM" id="MobiDB-lite"/>
    </source>
</evidence>
<dbReference type="EMBL" id="BAAAEN010000002">
    <property type="protein sequence ID" value="GAA0493510.1"/>
    <property type="molecule type" value="Genomic_DNA"/>
</dbReference>
<evidence type="ECO:0000313" key="2">
    <source>
        <dbReference type="EMBL" id="GAA0493510.1"/>
    </source>
</evidence>
<sequence>MTYGAVTPMQPRRRGSGHDPMQELPSGNTCRDCAHFAHCRRFARCLPEDEVCRYDPPRFMRAFRLDEEPQ</sequence>
<reference evidence="2 3" key="1">
    <citation type="journal article" date="2019" name="Int. J. Syst. Evol. Microbiol.">
        <title>The Global Catalogue of Microorganisms (GCM) 10K type strain sequencing project: providing services to taxonomists for standard genome sequencing and annotation.</title>
        <authorList>
            <consortium name="The Broad Institute Genomics Platform"/>
            <consortium name="The Broad Institute Genome Sequencing Center for Infectious Disease"/>
            <person name="Wu L."/>
            <person name="Ma J."/>
        </authorList>
    </citation>
    <scope>NUCLEOTIDE SEQUENCE [LARGE SCALE GENOMIC DNA]</scope>
    <source>
        <strain evidence="2 3">JCM 14330</strain>
    </source>
</reference>
<accession>A0ABN1BAA7</accession>
<keyword evidence="3" id="KW-1185">Reference proteome</keyword>
<name>A0ABN1BAA7_9BURK</name>
<gene>
    <name evidence="2" type="ORF">GCM10009097_06690</name>
</gene>
<feature type="region of interest" description="Disordered" evidence="1">
    <location>
        <begin position="1"/>
        <end position="23"/>
    </location>
</feature>
<comment type="caution">
    <text evidence="2">The sequence shown here is derived from an EMBL/GenBank/DDBJ whole genome shotgun (WGS) entry which is preliminary data.</text>
</comment>
<evidence type="ECO:0000313" key="3">
    <source>
        <dbReference type="Proteomes" id="UP001501706"/>
    </source>
</evidence>
<dbReference type="Proteomes" id="UP001501706">
    <property type="component" value="Unassembled WGS sequence"/>
</dbReference>
<protein>
    <submittedName>
        <fullName evidence="2">Uncharacterized protein</fullName>
    </submittedName>
</protein>
<organism evidence="2 3">
    <name type="scientific">Pigmentiphaga daeguensis</name>
    <dbReference type="NCBI Taxonomy" id="414049"/>
    <lineage>
        <taxon>Bacteria</taxon>
        <taxon>Pseudomonadati</taxon>
        <taxon>Pseudomonadota</taxon>
        <taxon>Betaproteobacteria</taxon>
        <taxon>Burkholderiales</taxon>
        <taxon>Alcaligenaceae</taxon>
        <taxon>Pigmentiphaga</taxon>
    </lineage>
</organism>
<proteinExistence type="predicted"/>